<dbReference type="Pfam" id="PF02350">
    <property type="entry name" value="Epimerase_2"/>
    <property type="match status" value="1"/>
</dbReference>
<comment type="caution">
    <text evidence="3">The sequence shown here is derived from an EMBL/GenBank/DDBJ whole genome shotgun (WGS) entry which is preliminary data.</text>
</comment>
<dbReference type="RefSeq" id="WP_162356346.1">
    <property type="nucleotide sequence ID" value="NZ_WMIB01000001.1"/>
</dbReference>
<keyword evidence="1 3" id="KW-0413">Isomerase</keyword>
<gene>
    <name evidence="3" type="ORF">GKZ89_01405</name>
</gene>
<evidence type="ECO:0000313" key="4">
    <source>
        <dbReference type="Proteomes" id="UP000434639"/>
    </source>
</evidence>
<dbReference type="EMBL" id="WMIB01000001">
    <property type="protein sequence ID" value="MTH52047.1"/>
    <property type="molecule type" value="Genomic_DNA"/>
</dbReference>
<evidence type="ECO:0000256" key="1">
    <source>
        <dbReference type="RuleBase" id="RU003513"/>
    </source>
</evidence>
<dbReference type="InterPro" id="IPR029767">
    <property type="entry name" value="WecB-like"/>
</dbReference>
<dbReference type="InterPro" id="IPR003331">
    <property type="entry name" value="UDP_GlcNAc_Epimerase_2_dom"/>
</dbReference>
<dbReference type="PANTHER" id="PTHR43174">
    <property type="entry name" value="UDP-N-ACETYLGLUCOSAMINE 2-EPIMERASE"/>
    <property type="match status" value="1"/>
</dbReference>
<organism evidence="3 4">
    <name type="scientific">Metabacillus mangrovi</name>
    <dbReference type="NCBI Taxonomy" id="1491830"/>
    <lineage>
        <taxon>Bacteria</taxon>
        <taxon>Bacillati</taxon>
        <taxon>Bacillota</taxon>
        <taxon>Bacilli</taxon>
        <taxon>Bacillales</taxon>
        <taxon>Bacillaceae</taxon>
        <taxon>Metabacillus</taxon>
    </lineage>
</organism>
<dbReference type="Proteomes" id="UP000434639">
    <property type="component" value="Unassembled WGS sequence"/>
</dbReference>
<keyword evidence="4" id="KW-1185">Reference proteome</keyword>
<dbReference type="EC" id="5.1.3.14" evidence="3"/>
<evidence type="ECO:0000259" key="2">
    <source>
        <dbReference type="Pfam" id="PF02350"/>
    </source>
</evidence>
<proteinExistence type="inferred from homology"/>
<accession>A0A7X2V2H1</accession>
<protein>
    <submittedName>
        <fullName evidence="3">UDP-N-acetylglucosamine 2-epimerase (Non-hydrolyzing)</fullName>
        <ecNumber evidence="3">5.1.3.14</ecNumber>
    </submittedName>
</protein>
<dbReference type="NCBIfam" id="TIGR00236">
    <property type="entry name" value="wecB"/>
    <property type="match status" value="1"/>
</dbReference>
<dbReference type="AlphaFoldDB" id="A0A7X2V2H1"/>
<name>A0A7X2V2H1_9BACI</name>
<sequence>MKIATILGTRPEIIRLSRIIPKLDQLAQKHIVIHTGQNFTRELSGVFFQSLKIRQPDYQLFHKQLSFGEQLSEMFSSLEGILEKEKPDRILVLGDTNSGLSSILAERMNIPVFHMEAGNRCYDLAVPEEKNRKIIDAASTCNLPYTAQSRENLLREGCHTKDIHVIGNPIKEVLDYYRKDISNSGILKELGLKQKDYLLATIHRSENVDQQEHLQEIFEGLNLTAESQNKRLICSIHPRTKSRLDQAGIKLHPLVEFYKPFSFFDFVHLEQRAACVLTDSGTVQEECCLFHVPAVTVRKTTERPETIACGSNILSGINKDRIADCTKYMMSLPPDWEVPAEYLRVNVSDTVIKILLGGH</sequence>
<dbReference type="CDD" id="cd03786">
    <property type="entry name" value="GTB_UDP-GlcNAc_2-Epimerase"/>
    <property type="match status" value="1"/>
</dbReference>
<dbReference type="SUPFAM" id="SSF53756">
    <property type="entry name" value="UDP-Glycosyltransferase/glycogen phosphorylase"/>
    <property type="match status" value="1"/>
</dbReference>
<reference evidence="3 4" key="1">
    <citation type="journal article" date="2017" name="Int. J. Syst. Evol. Microbiol.">
        <title>Bacillus mangrovi sp. nov., isolated from a sediment sample from a mangrove forest.</title>
        <authorList>
            <person name="Gupta V."/>
            <person name="Singh P.K."/>
            <person name="Korpole S."/>
            <person name="Tanuku N.R.S."/>
            <person name="Pinnaka A.K."/>
        </authorList>
    </citation>
    <scope>NUCLEOTIDE SEQUENCE [LARGE SCALE GENOMIC DNA]</scope>
    <source>
        <strain evidence="3 4">KCTC 33872</strain>
    </source>
</reference>
<evidence type="ECO:0000313" key="3">
    <source>
        <dbReference type="EMBL" id="MTH52047.1"/>
    </source>
</evidence>
<dbReference type="GO" id="GO:0008761">
    <property type="term" value="F:UDP-N-acetylglucosamine 2-epimerase activity"/>
    <property type="evidence" value="ECO:0007669"/>
    <property type="project" value="UniProtKB-EC"/>
</dbReference>
<dbReference type="Gene3D" id="3.40.50.2000">
    <property type="entry name" value="Glycogen Phosphorylase B"/>
    <property type="match status" value="2"/>
</dbReference>
<feature type="domain" description="UDP-N-acetylglucosamine 2-epimerase" evidence="2">
    <location>
        <begin position="29"/>
        <end position="355"/>
    </location>
</feature>
<comment type="similarity">
    <text evidence="1">Belongs to the UDP-N-acetylglucosamine 2-epimerase family.</text>
</comment>
<dbReference type="PANTHER" id="PTHR43174:SF1">
    <property type="entry name" value="UDP-N-ACETYLGLUCOSAMINE 2-EPIMERASE"/>
    <property type="match status" value="1"/>
</dbReference>